<dbReference type="Pfam" id="PF13561">
    <property type="entry name" value="adh_short_C2"/>
    <property type="match status" value="1"/>
</dbReference>
<dbReference type="PANTHER" id="PTHR42760:SF124">
    <property type="entry name" value="SHORT-CHAIN DEHYDROGENASE_REDUCTASE"/>
    <property type="match status" value="1"/>
</dbReference>
<dbReference type="SUPFAM" id="SSF51735">
    <property type="entry name" value="NAD(P)-binding Rossmann-fold domains"/>
    <property type="match status" value="1"/>
</dbReference>
<dbReference type="Proteomes" id="UP000199093">
    <property type="component" value="Unassembled WGS sequence"/>
</dbReference>
<reference evidence="2 3" key="1">
    <citation type="submission" date="2016-10" db="EMBL/GenBank/DDBJ databases">
        <authorList>
            <person name="de Groot N.N."/>
        </authorList>
    </citation>
    <scope>NUCLEOTIDE SEQUENCE [LARGE SCALE GENOMIC DNA]</scope>
    <source>
        <strain evidence="2 3">DSM 26424</strain>
    </source>
</reference>
<dbReference type="Gene3D" id="3.40.50.720">
    <property type="entry name" value="NAD(P)-binding Rossmann-like Domain"/>
    <property type="match status" value="1"/>
</dbReference>
<dbReference type="GO" id="GO:0016616">
    <property type="term" value="F:oxidoreductase activity, acting on the CH-OH group of donors, NAD or NADP as acceptor"/>
    <property type="evidence" value="ECO:0007669"/>
    <property type="project" value="TreeGrafter"/>
</dbReference>
<dbReference type="InterPro" id="IPR002347">
    <property type="entry name" value="SDR_fam"/>
</dbReference>
<protein>
    <submittedName>
        <fullName evidence="2">NAD(P)-dependent dehydrogenase, short-chain alcohol dehydrogenase family</fullName>
    </submittedName>
</protein>
<sequence length="260" mass="27712">MTQTRRLAGRVAIVTGGSSGIGRAIVQCFAAEGAHVLVADITEEAVEGGRPVCDLVAEAGGSALFVKTDVARETEVEALVQTAVTRHGRLDILVNNAVLRAGKPLLDTTEADWDRVMDVSLKGAYLCARAALRQMLTQEIRAEARGRLVHISSQHGHVSAPEDFAYGVSKAGIAYMARQIAADYGPQHIVSNAVAPGKILTGKGGRAVEPRWLAYSEQRTPWPRLGRPEDVARAALFLASDEASYLTGHTLFVDGGWMAA</sequence>
<dbReference type="EMBL" id="FNEJ01000005">
    <property type="protein sequence ID" value="SDI47696.1"/>
    <property type="molecule type" value="Genomic_DNA"/>
</dbReference>
<dbReference type="PRINTS" id="PR00081">
    <property type="entry name" value="GDHRDH"/>
</dbReference>
<dbReference type="AlphaFoldDB" id="A0A1G8KWD9"/>
<accession>A0A1G8KWD9</accession>
<keyword evidence="3" id="KW-1185">Reference proteome</keyword>
<dbReference type="InterPro" id="IPR020904">
    <property type="entry name" value="Sc_DH/Rdtase_CS"/>
</dbReference>
<dbReference type="OrthoDB" id="9779623at2"/>
<evidence type="ECO:0000313" key="3">
    <source>
        <dbReference type="Proteomes" id="UP000199093"/>
    </source>
</evidence>
<dbReference type="PRINTS" id="PR00080">
    <property type="entry name" value="SDRFAMILY"/>
</dbReference>
<dbReference type="FunFam" id="3.40.50.720:FF:000084">
    <property type="entry name" value="Short-chain dehydrogenase reductase"/>
    <property type="match status" value="1"/>
</dbReference>
<dbReference type="CDD" id="cd05233">
    <property type="entry name" value="SDR_c"/>
    <property type="match status" value="1"/>
</dbReference>
<dbReference type="NCBIfam" id="NF005559">
    <property type="entry name" value="PRK07231.1"/>
    <property type="match status" value="1"/>
</dbReference>
<evidence type="ECO:0000313" key="2">
    <source>
        <dbReference type="EMBL" id="SDI47696.1"/>
    </source>
</evidence>
<dbReference type="InterPro" id="IPR036291">
    <property type="entry name" value="NAD(P)-bd_dom_sf"/>
</dbReference>
<comment type="similarity">
    <text evidence="1">Belongs to the short-chain dehydrogenases/reductases (SDR) family.</text>
</comment>
<dbReference type="PANTHER" id="PTHR42760">
    <property type="entry name" value="SHORT-CHAIN DEHYDROGENASES/REDUCTASES FAMILY MEMBER"/>
    <property type="match status" value="1"/>
</dbReference>
<dbReference type="PROSITE" id="PS00061">
    <property type="entry name" value="ADH_SHORT"/>
    <property type="match status" value="1"/>
</dbReference>
<name>A0A1G8KWD9_9RHOB</name>
<organism evidence="2 3">
    <name type="scientific">Salipiger marinus</name>
    <dbReference type="NCBI Taxonomy" id="555512"/>
    <lineage>
        <taxon>Bacteria</taxon>
        <taxon>Pseudomonadati</taxon>
        <taxon>Pseudomonadota</taxon>
        <taxon>Alphaproteobacteria</taxon>
        <taxon>Rhodobacterales</taxon>
        <taxon>Roseobacteraceae</taxon>
        <taxon>Salipiger</taxon>
    </lineage>
</organism>
<gene>
    <name evidence="2" type="ORF">SAMN04487993_1005126</name>
</gene>
<dbReference type="STRING" id="555512.SAMN04487993_1005126"/>
<proteinExistence type="inferred from homology"/>
<evidence type="ECO:0000256" key="1">
    <source>
        <dbReference type="ARBA" id="ARBA00006484"/>
    </source>
</evidence>
<dbReference type="RefSeq" id="WP_089845413.1">
    <property type="nucleotide sequence ID" value="NZ_FNEJ01000005.1"/>
</dbReference>